<dbReference type="AlphaFoldDB" id="A0A1I8BKW1"/>
<dbReference type="Proteomes" id="UP000095281">
    <property type="component" value="Unplaced"/>
</dbReference>
<dbReference type="SUPFAM" id="SSF49899">
    <property type="entry name" value="Concanavalin A-like lectins/glucanases"/>
    <property type="match status" value="4"/>
</dbReference>
<feature type="compositionally biased region" description="Low complexity" evidence="2">
    <location>
        <begin position="629"/>
        <end position="639"/>
    </location>
</feature>
<dbReference type="SMART" id="SM00276">
    <property type="entry name" value="GLECT"/>
    <property type="match status" value="2"/>
</dbReference>
<evidence type="ECO:0000256" key="2">
    <source>
        <dbReference type="SAM" id="MobiDB-lite"/>
    </source>
</evidence>
<feature type="domain" description="Galectin" evidence="3">
    <location>
        <begin position="490"/>
        <end position="639"/>
    </location>
</feature>
<evidence type="ECO:0000313" key="5">
    <source>
        <dbReference type="WBParaSite" id="MhA1_Contig280.frz3.gene7"/>
    </source>
</evidence>
<feature type="domain" description="Galectin" evidence="3">
    <location>
        <begin position="179"/>
        <end position="336"/>
    </location>
</feature>
<feature type="domain" description="Galectin" evidence="3">
    <location>
        <begin position="690"/>
        <end position="822"/>
    </location>
</feature>
<keyword evidence="1" id="KW-0430">Lectin</keyword>
<feature type="region of interest" description="Disordered" evidence="2">
    <location>
        <begin position="435"/>
        <end position="468"/>
    </location>
</feature>
<organism evidence="4 5">
    <name type="scientific">Meloidogyne hapla</name>
    <name type="common">Root-knot nematode worm</name>
    <dbReference type="NCBI Taxonomy" id="6305"/>
    <lineage>
        <taxon>Eukaryota</taxon>
        <taxon>Metazoa</taxon>
        <taxon>Ecdysozoa</taxon>
        <taxon>Nematoda</taxon>
        <taxon>Chromadorea</taxon>
        <taxon>Rhabditida</taxon>
        <taxon>Tylenchina</taxon>
        <taxon>Tylenchomorpha</taxon>
        <taxon>Tylenchoidea</taxon>
        <taxon>Meloidogynidae</taxon>
        <taxon>Meloidogyninae</taxon>
        <taxon>Meloidogyne</taxon>
    </lineage>
</organism>
<protein>
    <submittedName>
        <fullName evidence="5">Galectin domain-containing protein</fullName>
    </submittedName>
</protein>
<feature type="region of interest" description="Disordered" evidence="2">
    <location>
        <begin position="627"/>
        <end position="668"/>
    </location>
</feature>
<dbReference type="InterPro" id="IPR013320">
    <property type="entry name" value="ConA-like_dom_sf"/>
</dbReference>
<dbReference type="SMART" id="SM00908">
    <property type="entry name" value="Gal-bind_lectin"/>
    <property type="match status" value="4"/>
</dbReference>
<dbReference type="InterPro" id="IPR001079">
    <property type="entry name" value="Galectin_CRD"/>
</dbReference>
<dbReference type="Gene3D" id="2.60.120.200">
    <property type="match status" value="4"/>
</dbReference>
<dbReference type="PANTHER" id="PTHR11346">
    <property type="entry name" value="GALECTIN"/>
    <property type="match status" value="1"/>
</dbReference>
<dbReference type="GO" id="GO:0016936">
    <property type="term" value="F:galactoside binding"/>
    <property type="evidence" value="ECO:0007669"/>
    <property type="project" value="TreeGrafter"/>
</dbReference>
<dbReference type="PROSITE" id="PS51304">
    <property type="entry name" value="GALECTIN"/>
    <property type="match status" value="3"/>
</dbReference>
<keyword evidence="4" id="KW-1185">Reference proteome</keyword>
<accession>A0A1I8BKW1</accession>
<dbReference type="PANTHER" id="PTHR11346:SF176">
    <property type="entry name" value="32 KDA BETA-GALACTOSIDE-BINDING LECTIN LEC-3"/>
    <property type="match status" value="1"/>
</dbReference>
<reference evidence="5" key="1">
    <citation type="submission" date="2016-11" db="UniProtKB">
        <authorList>
            <consortium name="WormBaseParasite"/>
        </authorList>
    </citation>
    <scope>IDENTIFICATION</scope>
</reference>
<evidence type="ECO:0000259" key="3">
    <source>
        <dbReference type="PROSITE" id="PS51304"/>
    </source>
</evidence>
<dbReference type="Pfam" id="PF00337">
    <property type="entry name" value="Gal-bind_lectin"/>
    <property type="match status" value="4"/>
</dbReference>
<name>A0A1I8BKW1_MELHA</name>
<evidence type="ECO:0000313" key="4">
    <source>
        <dbReference type="Proteomes" id="UP000095281"/>
    </source>
</evidence>
<dbReference type="InterPro" id="IPR044156">
    <property type="entry name" value="Galectin-like"/>
</dbReference>
<proteinExistence type="predicted"/>
<dbReference type="WBParaSite" id="MhA1_Contig280.frz3.gene7">
    <property type="protein sequence ID" value="MhA1_Contig280.frz3.gene7"/>
    <property type="gene ID" value="MhA1_Contig280.frz3.gene7"/>
</dbReference>
<dbReference type="GO" id="GO:0030246">
    <property type="term" value="F:carbohydrate binding"/>
    <property type="evidence" value="ECO:0007669"/>
    <property type="project" value="UniProtKB-KW"/>
</dbReference>
<sequence>MWITPLFHNKLKFEPKGAIENKRITLIKLEWVLNFEENVESYVQICIKSKKIGRYFIVVLANLFSFYVNFDKEIVKCFDKIFKNFNEQEKKLIGNLKGISWIDFIKIEDETQNNLNDSEMDNVVYSNLFSGEFLTEQNIIKPLFDDGTYFFEKDKDGNINEKKKIIFTKNNFPTTIDFVKVGFGKGFLPSKRIIINGVVLSKPRDFVVNLGEDGAMFQNANVPFHFVPRFYENTINVDNKFFATFSREDLSKISQLYIYGLNSIHVNTLTLCRDGAVTTVQPTTTTEEPTTTTEEPTTSTAEPTTETPPYSYCPNAIVFNNVTVPSTFDLVKVGFGKGFLPNKRIIINGVSLAQPDRIHINLVEDGVMYQTANVPFHFNPRFSENAVNLNDKFFTSFSREDLSKISQLYIAGAIRVDALVLCPDEVFTTTTEPTTITTTTEEPITTTEEPTTTTLEPTTTTAELTTTQSSKCPNPIIIDHPGIPIIIDLVARGFGRGFLPNKSIIIRGVPINDQTKRIDINLGDDGIMMQTANILFHFNPRFNENAVIRDDWIKNRGWLRQDRYGGFPFQIGKDFVLEFIAAPRNTIIVNLDDKLFTTFSRQDLSNVSQLQIANAIKVTTVVLCPDNVEPTTTEEPTTTTEEHTTTTEEPSTTTTEKPTTTTTLKPTTIKPFCPRPIIYQSLKIPTIINLLRAFGRGFVPNKRIIITGTPTAATRFDINLGEDGVMERTANIMFHFSTRFAENQVVRDTWIRNRGWIRQERTGGFPFKVGQSFVLEFRASPGNIINIKVNNKPFVNFARYDLSRISQLEIKGAINLSSVTLCK</sequence>
<feature type="compositionally biased region" description="Low complexity" evidence="2">
    <location>
        <begin position="647"/>
        <end position="668"/>
    </location>
</feature>
<evidence type="ECO:0000256" key="1">
    <source>
        <dbReference type="ARBA" id="ARBA00022734"/>
    </source>
</evidence>
<feature type="region of interest" description="Disordered" evidence="2">
    <location>
        <begin position="281"/>
        <end position="307"/>
    </location>
</feature>
<dbReference type="CDD" id="cd00070">
    <property type="entry name" value="GLECT"/>
    <property type="match status" value="2"/>
</dbReference>